<name>A0A0K8VHT1_BACLA</name>
<feature type="non-terminal residue" evidence="2">
    <location>
        <position position="110"/>
    </location>
</feature>
<evidence type="ECO:0000313" key="2">
    <source>
        <dbReference type="EMBL" id="JAI38418.1"/>
    </source>
</evidence>
<proteinExistence type="predicted"/>
<dbReference type="AlphaFoldDB" id="A0A0K8VHT1"/>
<feature type="region of interest" description="Disordered" evidence="1">
    <location>
        <begin position="1"/>
        <end position="32"/>
    </location>
</feature>
<accession>A0A0K8VHT1</accession>
<dbReference type="EMBL" id="GDHF01013896">
    <property type="protein sequence ID" value="JAI38418.1"/>
    <property type="molecule type" value="Transcribed_RNA"/>
</dbReference>
<gene>
    <name evidence="2" type="ORF">c0_g3_i1</name>
</gene>
<evidence type="ECO:0000256" key="1">
    <source>
        <dbReference type="SAM" id="MobiDB-lite"/>
    </source>
</evidence>
<protein>
    <submittedName>
        <fullName evidence="2">Uncharacterized protein</fullName>
    </submittedName>
</protein>
<reference evidence="2" key="1">
    <citation type="submission" date="2015-06" db="EMBL/GenBank/DDBJ databases">
        <authorList>
            <person name="Hoefler B.C."/>
            <person name="Straight P.D."/>
        </authorList>
    </citation>
    <scope>NUCLEOTIDE SEQUENCE</scope>
</reference>
<feature type="non-terminal residue" evidence="2">
    <location>
        <position position="1"/>
    </location>
</feature>
<organism evidence="2">
    <name type="scientific">Bactrocera latifrons</name>
    <name type="common">Malaysian fruit fly</name>
    <name type="synonym">Chaetodacus latifrons</name>
    <dbReference type="NCBI Taxonomy" id="174628"/>
    <lineage>
        <taxon>Eukaryota</taxon>
        <taxon>Metazoa</taxon>
        <taxon>Ecdysozoa</taxon>
        <taxon>Arthropoda</taxon>
        <taxon>Hexapoda</taxon>
        <taxon>Insecta</taxon>
        <taxon>Pterygota</taxon>
        <taxon>Neoptera</taxon>
        <taxon>Endopterygota</taxon>
        <taxon>Diptera</taxon>
        <taxon>Brachycera</taxon>
        <taxon>Muscomorpha</taxon>
        <taxon>Tephritoidea</taxon>
        <taxon>Tephritidae</taxon>
        <taxon>Bactrocera</taxon>
        <taxon>Bactrocera</taxon>
    </lineage>
</organism>
<sequence length="110" mass="12881">QLQESEKEERESEKSLERDTPPSRNIQDQVLKESPNQLLEDWLEEEELRESLLSFMTIPDKSSSLSLRVSSRIQSLTLSTPEERLSLLWMSFMLSEDTAEPFMDSEHDLH</sequence>
<feature type="compositionally biased region" description="Basic and acidic residues" evidence="1">
    <location>
        <begin position="1"/>
        <end position="21"/>
    </location>
</feature>